<keyword evidence="5" id="KW-0804">Transcription</keyword>
<dbReference type="Gene3D" id="2.40.50.1020">
    <property type="entry name" value="LytTr DNA-binding domain"/>
    <property type="match status" value="1"/>
</dbReference>
<dbReference type="SMART" id="SM00850">
    <property type="entry name" value="LytTR"/>
    <property type="match status" value="1"/>
</dbReference>
<feature type="domain" description="HTH LytTR-type" evidence="8">
    <location>
        <begin position="141"/>
        <end position="241"/>
    </location>
</feature>
<keyword evidence="4" id="KW-0238">DNA-binding</keyword>
<dbReference type="PANTHER" id="PTHR48111">
    <property type="entry name" value="REGULATOR OF RPOS"/>
    <property type="match status" value="1"/>
</dbReference>
<evidence type="ECO:0000313" key="11">
    <source>
        <dbReference type="Proteomes" id="UP000028349"/>
    </source>
</evidence>
<evidence type="ECO:0000256" key="5">
    <source>
        <dbReference type="ARBA" id="ARBA00023163"/>
    </source>
</evidence>
<gene>
    <name evidence="10" type="primary">yehT_1</name>
    <name evidence="9" type="ORF">HY04_00795</name>
    <name evidence="10" type="ORF">NCTC13489_00463</name>
</gene>
<name>A0A3S4UQ86_9FLAO</name>
<evidence type="ECO:0000313" key="10">
    <source>
        <dbReference type="EMBL" id="VEH96443.1"/>
    </source>
</evidence>
<dbReference type="GO" id="GO:0000156">
    <property type="term" value="F:phosphorelay response regulator activity"/>
    <property type="evidence" value="ECO:0007669"/>
    <property type="project" value="TreeGrafter"/>
</dbReference>
<evidence type="ECO:0000256" key="4">
    <source>
        <dbReference type="ARBA" id="ARBA00023125"/>
    </source>
</evidence>
<dbReference type="SUPFAM" id="SSF52172">
    <property type="entry name" value="CheY-like"/>
    <property type="match status" value="1"/>
</dbReference>
<dbReference type="Pfam" id="PF04397">
    <property type="entry name" value="LytTR"/>
    <property type="match status" value="1"/>
</dbReference>
<dbReference type="GO" id="GO:0000976">
    <property type="term" value="F:transcription cis-regulatory region binding"/>
    <property type="evidence" value="ECO:0007669"/>
    <property type="project" value="TreeGrafter"/>
</dbReference>
<dbReference type="EMBL" id="LR134441">
    <property type="protein sequence ID" value="VEH96443.1"/>
    <property type="molecule type" value="Genomic_DNA"/>
</dbReference>
<dbReference type="GO" id="GO:0005829">
    <property type="term" value="C:cytosol"/>
    <property type="evidence" value="ECO:0007669"/>
    <property type="project" value="TreeGrafter"/>
</dbReference>
<dbReference type="PROSITE" id="PS50930">
    <property type="entry name" value="HTH_LYTTR"/>
    <property type="match status" value="1"/>
</dbReference>
<reference evidence="9 11" key="1">
    <citation type="submission" date="2014-07" db="EMBL/GenBank/DDBJ databases">
        <authorList>
            <person name="Pisani N.G."/>
            <person name="Newman J.D."/>
        </authorList>
    </citation>
    <scope>NUCLEOTIDE SEQUENCE [LARGE SCALE GENOMIC DNA]</scope>
    <source>
        <strain evidence="9 11">LMG 24720</strain>
    </source>
</reference>
<dbReference type="RefSeq" id="WP_034716194.1">
    <property type="nucleotide sequence ID" value="NZ_FOIX01000002.1"/>
</dbReference>
<proteinExistence type="predicted"/>
<evidence type="ECO:0000259" key="7">
    <source>
        <dbReference type="PROSITE" id="PS50110"/>
    </source>
</evidence>
<dbReference type="Gene3D" id="3.40.50.2300">
    <property type="match status" value="1"/>
</dbReference>
<dbReference type="STRING" id="266748.HY04_00795"/>
<dbReference type="InterPro" id="IPR039420">
    <property type="entry name" value="WalR-like"/>
</dbReference>
<dbReference type="KEGG" id="cant:NCTC13489_00463"/>
<sequence>MLKVILIDDEPSAIKSLKWDIANSCPDVQVLASFTKPREALEYLEDHDPDVVFLDIEMPKMDGFQFLEKMADRAFRVVFVTAYNQYAIQAINNSAAGYLMKPIDADDLVTLVAKLRAGKLKVNNKEVVEDKAVNPRTEKRVALPIAGRLVLVSIEDIIYCESNGNQCKIHLVDGSLLLVKKILKHLILMLPVSDFVRVHNSYVVNLSRIAEYIQTENYLVLYNQKKIPVARNRKPDLLAKL</sequence>
<reference evidence="10 12" key="2">
    <citation type="submission" date="2018-12" db="EMBL/GenBank/DDBJ databases">
        <authorList>
            <consortium name="Pathogen Informatics"/>
        </authorList>
    </citation>
    <scope>NUCLEOTIDE SEQUENCE [LARGE SCALE GENOMIC DNA]</scope>
    <source>
        <strain evidence="10 12">NCTC13489</strain>
    </source>
</reference>
<keyword evidence="1 6" id="KW-0597">Phosphoprotein</keyword>
<dbReference type="PANTHER" id="PTHR48111:SF1">
    <property type="entry name" value="TWO-COMPONENT RESPONSE REGULATOR ORR33"/>
    <property type="match status" value="1"/>
</dbReference>
<dbReference type="InterPro" id="IPR007492">
    <property type="entry name" value="LytTR_DNA-bd_dom"/>
</dbReference>
<dbReference type="AlphaFoldDB" id="A0A3S4UQ86"/>
<dbReference type="GO" id="GO:0032993">
    <property type="term" value="C:protein-DNA complex"/>
    <property type="evidence" value="ECO:0007669"/>
    <property type="project" value="TreeGrafter"/>
</dbReference>
<feature type="modified residue" description="4-aspartylphosphate" evidence="6">
    <location>
        <position position="55"/>
    </location>
</feature>
<dbReference type="EMBL" id="JPEP01000001">
    <property type="protein sequence ID" value="KEY19799.1"/>
    <property type="molecule type" value="Genomic_DNA"/>
</dbReference>
<evidence type="ECO:0000256" key="3">
    <source>
        <dbReference type="ARBA" id="ARBA00023015"/>
    </source>
</evidence>
<dbReference type="InterPro" id="IPR001789">
    <property type="entry name" value="Sig_transdc_resp-reg_receiver"/>
</dbReference>
<keyword evidence="2" id="KW-0902">Two-component regulatory system</keyword>
<dbReference type="SMART" id="SM00448">
    <property type="entry name" value="REC"/>
    <property type="match status" value="1"/>
</dbReference>
<evidence type="ECO:0000313" key="12">
    <source>
        <dbReference type="Proteomes" id="UP000270036"/>
    </source>
</evidence>
<accession>A0A3S4UQ86</accession>
<organism evidence="10 12">
    <name type="scientific">Kaistella antarctica</name>
    <dbReference type="NCBI Taxonomy" id="266748"/>
    <lineage>
        <taxon>Bacteria</taxon>
        <taxon>Pseudomonadati</taxon>
        <taxon>Bacteroidota</taxon>
        <taxon>Flavobacteriia</taxon>
        <taxon>Flavobacteriales</taxon>
        <taxon>Weeksellaceae</taxon>
        <taxon>Chryseobacterium group</taxon>
        <taxon>Kaistella</taxon>
    </lineage>
</organism>
<dbReference type="OrthoDB" id="2168082at2"/>
<evidence type="ECO:0000256" key="2">
    <source>
        <dbReference type="ARBA" id="ARBA00023012"/>
    </source>
</evidence>
<evidence type="ECO:0000313" key="9">
    <source>
        <dbReference type="EMBL" id="KEY19799.1"/>
    </source>
</evidence>
<evidence type="ECO:0000259" key="8">
    <source>
        <dbReference type="PROSITE" id="PS50930"/>
    </source>
</evidence>
<evidence type="ECO:0000256" key="1">
    <source>
        <dbReference type="ARBA" id="ARBA00022553"/>
    </source>
</evidence>
<dbReference type="Proteomes" id="UP000270036">
    <property type="component" value="Chromosome"/>
</dbReference>
<dbReference type="PROSITE" id="PS50110">
    <property type="entry name" value="RESPONSE_REGULATORY"/>
    <property type="match status" value="1"/>
</dbReference>
<keyword evidence="3" id="KW-0805">Transcription regulation</keyword>
<keyword evidence="11" id="KW-1185">Reference proteome</keyword>
<protein>
    <submittedName>
        <fullName evidence="10">Probable transcriptional regulatory protein YehT</fullName>
    </submittedName>
</protein>
<dbReference type="InterPro" id="IPR011006">
    <property type="entry name" value="CheY-like_superfamily"/>
</dbReference>
<feature type="domain" description="Response regulatory" evidence="7">
    <location>
        <begin position="3"/>
        <end position="116"/>
    </location>
</feature>
<dbReference type="GO" id="GO:0006355">
    <property type="term" value="P:regulation of DNA-templated transcription"/>
    <property type="evidence" value="ECO:0007669"/>
    <property type="project" value="TreeGrafter"/>
</dbReference>
<dbReference type="Pfam" id="PF00072">
    <property type="entry name" value="Response_reg"/>
    <property type="match status" value="1"/>
</dbReference>
<evidence type="ECO:0000256" key="6">
    <source>
        <dbReference type="PROSITE-ProRule" id="PRU00169"/>
    </source>
</evidence>
<dbReference type="Proteomes" id="UP000028349">
    <property type="component" value="Unassembled WGS sequence"/>
</dbReference>